<keyword evidence="5" id="KW-1185">Reference proteome</keyword>
<comment type="cofactor">
    <cofactor evidence="1">
        <name>FMN</name>
        <dbReference type="ChEBI" id="CHEBI:58210"/>
    </cofactor>
</comment>
<dbReference type="PANTHER" id="PTHR30543">
    <property type="entry name" value="CHROMATE REDUCTASE"/>
    <property type="match status" value="1"/>
</dbReference>
<evidence type="ECO:0000259" key="3">
    <source>
        <dbReference type="Pfam" id="PF03358"/>
    </source>
</evidence>
<protein>
    <submittedName>
        <fullName evidence="4">NAD(P)H-dependent oxidoreductase</fullName>
    </submittedName>
</protein>
<dbReference type="KEGG" id="tcn:H9L16_12450"/>
<dbReference type="InterPro" id="IPR005025">
    <property type="entry name" value="FMN_Rdtase-like_dom"/>
</dbReference>
<dbReference type="AlphaFoldDB" id="A0A7G9SNQ2"/>
<dbReference type="GO" id="GO:0005829">
    <property type="term" value="C:cytosol"/>
    <property type="evidence" value="ECO:0007669"/>
    <property type="project" value="TreeGrafter"/>
</dbReference>
<feature type="domain" description="NADPH-dependent FMN reductase-like" evidence="3">
    <location>
        <begin position="2"/>
        <end position="150"/>
    </location>
</feature>
<reference evidence="4 5" key="1">
    <citation type="submission" date="2020-08" db="EMBL/GenBank/DDBJ databases">
        <title>Genome sequence of Thermomonas carbonis KCTC 42013T.</title>
        <authorList>
            <person name="Hyun D.-W."/>
            <person name="Bae J.-W."/>
        </authorList>
    </citation>
    <scope>NUCLEOTIDE SEQUENCE [LARGE SCALE GENOMIC DNA]</scope>
    <source>
        <strain evidence="4 5">KCTC 42013</strain>
    </source>
</reference>
<dbReference type="GO" id="GO:0010181">
    <property type="term" value="F:FMN binding"/>
    <property type="evidence" value="ECO:0007669"/>
    <property type="project" value="TreeGrafter"/>
</dbReference>
<accession>A0A7G9SNQ2</accession>
<keyword evidence="2" id="KW-0288">FMN</keyword>
<evidence type="ECO:0000256" key="2">
    <source>
        <dbReference type="ARBA" id="ARBA00022643"/>
    </source>
</evidence>
<name>A0A7G9SNQ2_9GAMM</name>
<dbReference type="PANTHER" id="PTHR30543:SF21">
    <property type="entry name" value="NAD(P)H-DEPENDENT FMN REDUCTASE LOT6"/>
    <property type="match status" value="1"/>
</dbReference>
<dbReference type="EMBL" id="CP060719">
    <property type="protein sequence ID" value="QNN69477.1"/>
    <property type="molecule type" value="Genomic_DNA"/>
</dbReference>
<proteinExistence type="predicted"/>
<sequence>MTRILGISGSLRAGSFNTALLRAAREVAGADVELDTATLHGIPLYDGDAESRDGEPAAVAELKRRIIASDGVLLVTPEYNNGIPGVFKNGIDWLSRGTPGIPEVFGDRPFALAGASPGGFGTILSQNHWLPVLKTLGVRLWAGNRLMVSRAGGVFDTNGELVDAKVREQLAGFVQGFAAFAAAARG</sequence>
<keyword evidence="2" id="KW-0285">Flavoprotein</keyword>
<dbReference type="Pfam" id="PF03358">
    <property type="entry name" value="FMN_red"/>
    <property type="match status" value="1"/>
</dbReference>
<dbReference type="Gene3D" id="3.40.50.360">
    <property type="match status" value="1"/>
</dbReference>
<dbReference type="Proteomes" id="UP000515804">
    <property type="component" value="Chromosome"/>
</dbReference>
<organism evidence="4 5">
    <name type="scientific">Thermomonas carbonis</name>
    <dbReference type="NCBI Taxonomy" id="1463158"/>
    <lineage>
        <taxon>Bacteria</taxon>
        <taxon>Pseudomonadati</taxon>
        <taxon>Pseudomonadota</taxon>
        <taxon>Gammaproteobacteria</taxon>
        <taxon>Lysobacterales</taxon>
        <taxon>Lysobacteraceae</taxon>
        <taxon>Thermomonas</taxon>
    </lineage>
</organism>
<dbReference type="GO" id="GO:0016491">
    <property type="term" value="F:oxidoreductase activity"/>
    <property type="evidence" value="ECO:0007669"/>
    <property type="project" value="InterPro"/>
</dbReference>
<evidence type="ECO:0000313" key="4">
    <source>
        <dbReference type="EMBL" id="QNN69477.1"/>
    </source>
</evidence>
<gene>
    <name evidence="4" type="ORF">H9L16_12450</name>
</gene>
<evidence type="ECO:0000256" key="1">
    <source>
        <dbReference type="ARBA" id="ARBA00001917"/>
    </source>
</evidence>
<dbReference type="InterPro" id="IPR050712">
    <property type="entry name" value="NAD(P)H-dep_reductase"/>
</dbReference>
<dbReference type="InterPro" id="IPR029039">
    <property type="entry name" value="Flavoprotein-like_sf"/>
</dbReference>
<dbReference type="RefSeq" id="WP_187551995.1">
    <property type="nucleotide sequence ID" value="NZ_BMZL01000001.1"/>
</dbReference>
<dbReference type="SUPFAM" id="SSF52218">
    <property type="entry name" value="Flavoproteins"/>
    <property type="match status" value="1"/>
</dbReference>
<evidence type="ECO:0000313" key="5">
    <source>
        <dbReference type="Proteomes" id="UP000515804"/>
    </source>
</evidence>